<dbReference type="GO" id="GO:0020037">
    <property type="term" value="F:heme binding"/>
    <property type="evidence" value="ECO:0007669"/>
    <property type="project" value="InterPro"/>
</dbReference>
<keyword evidence="3" id="KW-0349">Heme</keyword>
<keyword evidence="7" id="KW-1185">Reference proteome</keyword>
<protein>
    <recommendedName>
        <fullName evidence="8">Cytochrome p450</fullName>
    </recommendedName>
</protein>
<dbReference type="Pfam" id="PF00067">
    <property type="entry name" value="p450"/>
    <property type="match status" value="1"/>
</dbReference>
<evidence type="ECO:0000313" key="7">
    <source>
        <dbReference type="Proteomes" id="UP000266272"/>
    </source>
</evidence>
<evidence type="ECO:0000256" key="1">
    <source>
        <dbReference type="ARBA" id="ARBA00001971"/>
    </source>
</evidence>
<dbReference type="PANTHER" id="PTHR24305">
    <property type="entry name" value="CYTOCHROME P450"/>
    <property type="match status" value="1"/>
</dbReference>
<name>A0A395N7W3_TRIAR</name>
<dbReference type="OrthoDB" id="1470350at2759"/>
<evidence type="ECO:0008006" key="8">
    <source>
        <dbReference type="Google" id="ProtNLM"/>
    </source>
</evidence>
<dbReference type="InterPro" id="IPR036396">
    <property type="entry name" value="Cyt_P450_sf"/>
</dbReference>
<evidence type="ECO:0000256" key="2">
    <source>
        <dbReference type="ARBA" id="ARBA00010617"/>
    </source>
</evidence>
<keyword evidence="5" id="KW-0408">Iron</keyword>
<dbReference type="InterPro" id="IPR001128">
    <property type="entry name" value="Cyt_P450"/>
</dbReference>
<dbReference type="SUPFAM" id="SSF48264">
    <property type="entry name" value="Cytochrome P450"/>
    <property type="match status" value="1"/>
</dbReference>
<gene>
    <name evidence="6" type="ORF">TARUN_10052</name>
</gene>
<evidence type="ECO:0000256" key="4">
    <source>
        <dbReference type="ARBA" id="ARBA00022723"/>
    </source>
</evidence>
<comment type="similarity">
    <text evidence="2">Belongs to the cytochrome P450 family.</text>
</comment>
<dbReference type="GO" id="GO:0016705">
    <property type="term" value="F:oxidoreductase activity, acting on paired donors, with incorporation or reduction of molecular oxygen"/>
    <property type="evidence" value="ECO:0007669"/>
    <property type="project" value="InterPro"/>
</dbReference>
<reference evidence="6 7" key="1">
    <citation type="journal article" date="2018" name="PLoS Pathog.">
        <title>Evolution of structural diversity of trichothecenes, a family of toxins produced by plant pathogenic and entomopathogenic fungi.</title>
        <authorList>
            <person name="Proctor R.H."/>
            <person name="McCormick S.P."/>
            <person name="Kim H.S."/>
            <person name="Cardoza R.E."/>
            <person name="Stanley A.M."/>
            <person name="Lindo L."/>
            <person name="Kelly A."/>
            <person name="Brown D.W."/>
            <person name="Lee T."/>
            <person name="Vaughan M.M."/>
            <person name="Alexander N.J."/>
            <person name="Busman M."/>
            <person name="Gutierrez S."/>
        </authorList>
    </citation>
    <scope>NUCLEOTIDE SEQUENCE [LARGE SCALE GENOMIC DNA]</scope>
    <source>
        <strain evidence="6 7">IBT 40837</strain>
    </source>
</reference>
<dbReference type="PANTHER" id="PTHR24305:SF210">
    <property type="entry name" value="CYTOCHROME P450 MONOOXYGENASE ASQL-RELATED"/>
    <property type="match status" value="1"/>
</dbReference>
<evidence type="ECO:0000256" key="3">
    <source>
        <dbReference type="ARBA" id="ARBA00022617"/>
    </source>
</evidence>
<evidence type="ECO:0000313" key="6">
    <source>
        <dbReference type="EMBL" id="RFU72210.1"/>
    </source>
</evidence>
<dbReference type="GO" id="GO:0005506">
    <property type="term" value="F:iron ion binding"/>
    <property type="evidence" value="ECO:0007669"/>
    <property type="project" value="InterPro"/>
</dbReference>
<keyword evidence="4" id="KW-0479">Metal-binding</keyword>
<dbReference type="InterPro" id="IPR050121">
    <property type="entry name" value="Cytochrome_P450_monoxygenase"/>
</dbReference>
<dbReference type="GO" id="GO:0004497">
    <property type="term" value="F:monooxygenase activity"/>
    <property type="evidence" value="ECO:0007669"/>
    <property type="project" value="InterPro"/>
</dbReference>
<dbReference type="AlphaFoldDB" id="A0A395N7W3"/>
<dbReference type="STRING" id="490622.A0A395N7W3"/>
<comment type="caution">
    <text evidence="6">The sequence shown here is derived from an EMBL/GenBank/DDBJ whole genome shotgun (WGS) entry which is preliminary data.</text>
</comment>
<evidence type="ECO:0000256" key="5">
    <source>
        <dbReference type="ARBA" id="ARBA00023004"/>
    </source>
</evidence>
<comment type="cofactor">
    <cofactor evidence="1">
        <name>heme</name>
        <dbReference type="ChEBI" id="CHEBI:30413"/>
    </cofactor>
</comment>
<accession>A0A395N7W3</accession>
<dbReference type="Proteomes" id="UP000266272">
    <property type="component" value="Unassembled WGS sequence"/>
</dbReference>
<proteinExistence type="inferred from homology"/>
<organism evidence="6 7">
    <name type="scientific">Trichoderma arundinaceum</name>
    <dbReference type="NCBI Taxonomy" id="490622"/>
    <lineage>
        <taxon>Eukaryota</taxon>
        <taxon>Fungi</taxon>
        <taxon>Dikarya</taxon>
        <taxon>Ascomycota</taxon>
        <taxon>Pezizomycotina</taxon>
        <taxon>Sordariomycetes</taxon>
        <taxon>Hypocreomycetidae</taxon>
        <taxon>Hypocreales</taxon>
        <taxon>Hypocreaceae</taxon>
        <taxon>Trichoderma</taxon>
    </lineage>
</organism>
<dbReference type="EMBL" id="PXOA01000921">
    <property type="protein sequence ID" value="RFU72210.1"/>
    <property type="molecule type" value="Genomic_DNA"/>
</dbReference>
<sequence>MVSGNMHKKIEKLHRKYGPAVRVGPDHLALDGSIAWPEVFKFKKGGAEFGKVENYLFENDKLGIIAAPKDVHRRQRRQLSHAFSDAALREQEAVINKYLDLLIQCLTEKSASNESFNIVDWLNFLTFDIIGHLTYSESFHCLDDKGYHPWVLQFFDGVRGESYRRFFSAFPFAKEIVTAFNLNDSMKKGNDHKSYIVEKAAERMHKDDDADKGYRDFMTYMLRKNSDGVLGFTKKEIFATMPLIIGAGSETTAATMSALIFYLGTHPNVYKNLIGEIRSTFAREEDITLKSTRQLKYLHACLEETLRIYPPVNETPPRRCPGATITERYVPAEASRCLSSNMSTLLT</sequence>
<dbReference type="Gene3D" id="1.10.630.10">
    <property type="entry name" value="Cytochrome P450"/>
    <property type="match status" value="1"/>
</dbReference>